<keyword evidence="2" id="KW-1185">Reference proteome</keyword>
<organism evidence="1 2">
    <name type="scientific">Myodes glareolus</name>
    <name type="common">Bank vole</name>
    <name type="synonym">Clethrionomys glareolus</name>
    <dbReference type="NCBI Taxonomy" id="447135"/>
    <lineage>
        <taxon>Eukaryota</taxon>
        <taxon>Metazoa</taxon>
        <taxon>Chordata</taxon>
        <taxon>Craniata</taxon>
        <taxon>Vertebrata</taxon>
        <taxon>Euteleostomi</taxon>
        <taxon>Mammalia</taxon>
        <taxon>Eutheria</taxon>
        <taxon>Euarchontoglires</taxon>
        <taxon>Glires</taxon>
        <taxon>Rodentia</taxon>
        <taxon>Myomorpha</taxon>
        <taxon>Muroidea</taxon>
        <taxon>Cricetidae</taxon>
        <taxon>Arvicolinae</taxon>
        <taxon>Myodes</taxon>
    </lineage>
</organism>
<dbReference type="EMBL" id="JBBHLL010000009">
    <property type="protein sequence ID" value="KAK7832644.1"/>
    <property type="molecule type" value="Genomic_DNA"/>
</dbReference>
<gene>
    <name evidence="1" type="ORF">U0070_026840</name>
</gene>
<dbReference type="AlphaFoldDB" id="A0AAW0K1C5"/>
<dbReference type="Gene3D" id="3.40.30.10">
    <property type="entry name" value="Glutaredoxin"/>
    <property type="match status" value="1"/>
</dbReference>
<evidence type="ECO:0000313" key="2">
    <source>
        <dbReference type="Proteomes" id="UP001488838"/>
    </source>
</evidence>
<accession>A0AAW0K1C5</accession>
<protein>
    <submittedName>
        <fullName evidence="1">Uncharacterized protein</fullName>
    </submittedName>
</protein>
<comment type="caution">
    <text evidence="1">The sequence shown here is derived from an EMBL/GenBank/DDBJ whole genome shotgun (WGS) entry which is preliminary data.</text>
</comment>
<name>A0AAW0K1C5_MYOGA</name>
<evidence type="ECO:0000313" key="1">
    <source>
        <dbReference type="EMBL" id="KAK7832644.1"/>
    </source>
</evidence>
<sequence>MSLFVDKIPESELGTNKTTAAVMAGKPALHYWDARGRMECIRW</sequence>
<reference evidence="1 2" key="1">
    <citation type="journal article" date="2023" name="bioRxiv">
        <title>Conserved and derived expression patterns and positive selection on dental genes reveal complex evolutionary context of ever-growing rodent molars.</title>
        <authorList>
            <person name="Calamari Z.T."/>
            <person name="Song A."/>
            <person name="Cohen E."/>
            <person name="Akter M."/>
            <person name="Roy R.D."/>
            <person name="Hallikas O."/>
            <person name="Christensen M.M."/>
            <person name="Li P."/>
            <person name="Marangoni P."/>
            <person name="Jernvall J."/>
            <person name="Klein O.D."/>
        </authorList>
    </citation>
    <scope>NUCLEOTIDE SEQUENCE [LARGE SCALE GENOMIC DNA]</scope>
    <source>
        <strain evidence="1">V071</strain>
    </source>
</reference>
<dbReference type="Proteomes" id="UP001488838">
    <property type="component" value="Unassembled WGS sequence"/>
</dbReference>
<feature type="non-terminal residue" evidence="1">
    <location>
        <position position="43"/>
    </location>
</feature>
<proteinExistence type="predicted"/>